<evidence type="ECO:0000259" key="3">
    <source>
        <dbReference type="Pfam" id="PF04049"/>
    </source>
</evidence>
<protein>
    <recommendedName>
        <fullName evidence="3">Cdc23 domain-containing protein</fullName>
    </recommendedName>
</protein>
<keyword evidence="1" id="KW-0677">Repeat</keyword>
<evidence type="ECO:0000256" key="2">
    <source>
        <dbReference type="ARBA" id="ARBA00022803"/>
    </source>
</evidence>
<dbReference type="InterPro" id="IPR011990">
    <property type="entry name" value="TPR-like_helical_dom_sf"/>
</dbReference>
<evidence type="ECO:0000256" key="1">
    <source>
        <dbReference type="ARBA" id="ARBA00022737"/>
    </source>
</evidence>
<feature type="domain" description="Cdc23" evidence="3">
    <location>
        <begin position="11"/>
        <end position="61"/>
    </location>
</feature>
<evidence type="ECO:0000313" key="4">
    <source>
        <dbReference type="EMBL" id="KAL2348079.1"/>
    </source>
</evidence>
<dbReference type="Gene3D" id="1.25.40.10">
    <property type="entry name" value="Tetratricopeptide repeat domain"/>
    <property type="match status" value="2"/>
</dbReference>
<dbReference type="InterPro" id="IPR007192">
    <property type="entry name" value="APC8"/>
</dbReference>
<keyword evidence="2" id="KW-0802">TPR repeat</keyword>
<accession>A0ABD1NIY0</accession>
<comment type="caution">
    <text evidence="4">The sequence shown here is derived from an EMBL/GenBank/DDBJ whole genome shotgun (WGS) entry which is preliminary data.</text>
</comment>
<sequence>MEENELLDGGFFLLANSYFDCREYKRAAHVFRDRNGSKLAGEKWKEEEMIELEEPLGKSAAAKRQYSLREFDQVEAIFEELLSNDPYRVEDMDMYSNVR</sequence>
<dbReference type="Pfam" id="PF04049">
    <property type="entry name" value="ANAPC8"/>
    <property type="match status" value="1"/>
</dbReference>
<evidence type="ECO:0000313" key="5">
    <source>
        <dbReference type="Proteomes" id="UP001603857"/>
    </source>
</evidence>
<dbReference type="Proteomes" id="UP001603857">
    <property type="component" value="Unassembled WGS sequence"/>
</dbReference>
<name>A0ABD1NIY0_9FABA</name>
<dbReference type="PANTHER" id="PTHR12558:SF10">
    <property type="entry name" value="CELL DIVISION CYCLE PROTEIN 23 HOMOLOG"/>
    <property type="match status" value="1"/>
</dbReference>
<reference evidence="4 5" key="1">
    <citation type="submission" date="2024-08" db="EMBL/GenBank/DDBJ databases">
        <title>Insights into the chromosomal genome structure of Flemingia macrophylla.</title>
        <authorList>
            <person name="Ding Y."/>
            <person name="Zhao Y."/>
            <person name="Bi W."/>
            <person name="Wu M."/>
            <person name="Zhao G."/>
            <person name="Gong Y."/>
            <person name="Li W."/>
            <person name="Zhang P."/>
        </authorList>
    </citation>
    <scope>NUCLEOTIDE SEQUENCE [LARGE SCALE GENOMIC DNA]</scope>
    <source>
        <strain evidence="4">DYQJB</strain>
        <tissue evidence="4">Leaf</tissue>
    </source>
</reference>
<dbReference type="AlphaFoldDB" id="A0ABD1NIY0"/>
<dbReference type="PANTHER" id="PTHR12558">
    <property type="entry name" value="CELL DIVISION CYCLE 16,23,27"/>
    <property type="match status" value="1"/>
</dbReference>
<keyword evidence="5" id="KW-1185">Reference proteome</keyword>
<organism evidence="4 5">
    <name type="scientific">Flemingia macrophylla</name>
    <dbReference type="NCBI Taxonomy" id="520843"/>
    <lineage>
        <taxon>Eukaryota</taxon>
        <taxon>Viridiplantae</taxon>
        <taxon>Streptophyta</taxon>
        <taxon>Embryophyta</taxon>
        <taxon>Tracheophyta</taxon>
        <taxon>Spermatophyta</taxon>
        <taxon>Magnoliopsida</taxon>
        <taxon>eudicotyledons</taxon>
        <taxon>Gunneridae</taxon>
        <taxon>Pentapetalae</taxon>
        <taxon>rosids</taxon>
        <taxon>fabids</taxon>
        <taxon>Fabales</taxon>
        <taxon>Fabaceae</taxon>
        <taxon>Papilionoideae</taxon>
        <taxon>50 kb inversion clade</taxon>
        <taxon>NPAAA clade</taxon>
        <taxon>indigoferoid/millettioid clade</taxon>
        <taxon>Phaseoleae</taxon>
        <taxon>Flemingia</taxon>
    </lineage>
</organism>
<dbReference type="EMBL" id="JBGMDY010000001">
    <property type="protein sequence ID" value="KAL2348079.1"/>
    <property type="molecule type" value="Genomic_DNA"/>
</dbReference>
<gene>
    <name evidence="4" type="ORF">Fmac_002079</name>
</gene>
<proteinExistence type="predicted"/>